<evidence type="ECO:0000256" key="1">
    <source>
        <dbReference type="SAM" id="MobiDB-lite"/>
    </source>
</evidence>
<feature type="compositionally biased region" description="Polar residues" evidence="1">
    <location>
        <begin position="14"/>
        <end position="35"/>
    </location>
</feature>
<dbReference type="RefSeq" id="XP_040665980.1">
    <property type="nucleotide sequence ID" value="XM_040811972.1"/>
</dbReference>
<evidence type="ECO:0000313" key="3">
    <source>
        <dbReference type="Proteomes" id="UP000184073"/>
    </source>
</evidence>
<organism evidence="2 3">
    <name type="scientific">Aspergillus versicolor CBS 583.65</name>
    <dbReference type="NCBI Taxonomy" id="1036611"/>
    <lineage>
        <taxon>Eukaryota</taxon>
        <taxon>Fungi</taxon>
        <taxon>Dikarya</taxon>
        <taxon>Ascomycota</taxon>
        <taxon>Pezizomycotina</taxon>
        <taxon>Eurotiomycetes</taxon>
        <taxon>Eurotiomycetidae</taxon>
        <taxon>Eurotiales</taxon>
        <taxon>Aspergillaceae</taxon>
        <taxon>Aspergillus</taxon>
        <taxon>Aspergillus subgen. Nidulantes</taxon>
    </lineage>
</organism>
<sequence length="62" mass="6789">MLGDYARQLGSGAVSPSSVNNADTLSSSMASTPSRRQAARATRFRPWEKLWSVDYRLESGNP</sequence>
<dbReference type="VEuPathDB" id="FungiDB:ASPVEDRAFT_39650"/>
<dbReference type="GeneID" id="63727483"/>
<accession>A0A1L9PFC6</accession>
<reference evidence="3" key="1">
    <citation type="journal article" date="2017" name="Genome Biol.">
        <title>Comparative genomics reveals high biological diversity and specific adaptations in the industrially and medically important fungal genus Aspergillus.</title>
        <authorList>
            <person name="de Vries R.P."/>
            <person name="Riley R."/>
            <person name="Wiebenga A."/>
            <person name="Aguilar-Osorio G."/>
            <person name="Amillis S."/>
            <person name="Uchima C.A."/>
            <person name="Anderluh G."/>
            <person name="Asadollahi M."/>
            <person name="Askin M."/>
            <person name="Barry K."/>
            <person name="Battaglia E."/>
            <person name="Bayram O."/>
            <person name="Benocci T."/>
            <person name="Braus-Stromeyer S.A."/>
            <person name="Caldana C."/>
            <person name="Canovas D."/>
            <person name="Cerqueira G.C."/>
            <person name="Chen F."/>
            <person name="Chen W."/>
            <person name="Choi C."/>
            <person name="Clum A."/>
            <person name="Dos Santos R.A."/>
            <person name="Damasio A.R."/>
            <person name="Diallinas G."/>
            <person name="Emri T."/>
            <person name="Fekete E."/>
            <person name="Flipphi M."/>
            <person name="Freyberg S."/>
            <person name="Gallo A."/>
            <person name="Gournas C."/>
            <person name="Habgood R."/>
            <person name="Hainaut M."/>
            <person name="Harispe M.L."/>
            <person name="Henrissat B."/>
            <person name="Hilden K.S."/>
            <person name="Hope R."/>
            <person name="Hossain A."/>
            <person name="Karabika E."/>
            <person name="Karaffa L."/>
            <person name="Karanyi Z."/>
            <person name="Krasevec N."/>
            <person name="Kuo A."/>
            <person name="Kusch H."/>
            <person name="LaButti K."/>
            <person name="Lagendijk E.L."/>
            <person name="Lapidus A."/>
            <person name="Levasseur A."/>
            <person name="Lindquist E."/>
            <person name="Lipzen A."/>
            <person name="Logrieco A.F."/>
            <person name="MacCabe A."/>
            <person name="Maekelae M.R."/>
            <person name="Malavazi I."/>
            <person name="Melin P."/>
            <person name="Meyer V."/>
            <person name="Mielnichuk N."/>
            <person name="Miskei M."/>
            <person name="Molnar A.P."/>
            <person name="Mule G."/>
            <person name="Ngan C.Y."/>
            <person name="Orejas M."/>
            <person name="Orosz E."/>
            <person name="Ouedraogo J.P."/>
            <person name="Overkamp K.M."/>
            <person name="Park H.-S."/>
            <person name="Perrone G."/>
            <person name="Piumi F."/>
            <person name="Punt P.J."/>
            <person name="Ram A.F."/>
            <person name="Ramon A."/>
            <person name="Rauscher S."/>
            <person name="Record E."/>
            <person name="Riano-Pachon D.M."/>
            <person name="Robert V."/>
            <person name="Roehrig J."/>
            <person name="Ruller R."/>
            <person name="Salamov A."/>
            <person name="Salih N.S."/>
            <person name="Samson R.A."/>
            <person name="Sandor E."/>
            <person name="Sanguinetti M."/>
            <person name="Schuetze T."/>
            <person name="Sepcic K."/>
            <person name="Shelest E."/>
            <person name="Sherlock G."/>
            <person name="Sophianopoulou V."/>
            <person name="Squina F.M."/>
            <person name="Sun H."/>
            <person name="Susca A."/>
            <person name="Todd R.B."/>
            <person name="Tsang A."/>
            <person name="Unkles S.E."/>
            <person name="van de Wiele N."/>
            <person name="van Rossen-Uffink D."/>
            <person name="Oliveira J.V."/>
            <person name="Vesth T.C."/>
            <person name="Visser J."/>
            <person name="Yu J.-H."/>
            <person name="Zhou M."/>
            <person name="Andersen M.R."/>
            <person name="Archer D.B."/>
            <person name="Baker S.E."/>
            <person name="Benoit I."/>
            <person name="Brakhage A.A."/>
            <person name="Braus G.H."/>
            <person name="Fischer R."/>
            <person name="Frisvad J.C."/>
            <person name="Goldman G.H."/>
            <person name="Houbraken J."/>
            <person name="Oakley B."/>
            <person name="Pocsi I."/>
            <person name="Scazzocchio C."/>
            <person name="Seiboth B."/>
            <person name="vanKuyk P.A."/>
            <person name="Wortman J."/>
            <person name="Dyer P.S."/>
            <person name="Grigoriev I.V."/>
        </authorList>
    </citation>
    <scope>NUCLEOTIDE SEQUENCE [LARGE SCALE GENOMIC DNA]</scope>
    <source>
        <strain evidence="3">CBS 583.65</strain>
    </source>
</reference>
<protein>
    <submittedName>
        <fullName evidence="2">Uncharacterized protein</fullName>
    </submittedName>
</protein>
<feature type="region of interest" description="Disordered" evidence="1">
    <location>
        <begin position="1"/>
        <end position="41"/>
    </location>
</feature>
<dbReference type="EMBL" id="KV878127">
    <property type="protein sequence ID" value="OJJ00218.1"/>
    <property type="molecule type" value="Genomic_DNA"/>
</dbReference>
<name>A0A1L9PFC6_ASPVE</name>
<dbReference type="Proteomes" id="UP000184073">
    <property type="component" value="Unassembled WGS sequence"/>
</dbReference>
<evidence type="ECO:0000313" key="2">
    <source>
        <dbReference type="EMBL" id="OJJ00218.1"/>
    </source>
</evidence>
<gene>
    <name evidence="2" type="ORF">ASPVEDRAFT_39650</name>
</gene>
<proteinExistence type="predicted"/>
<dbReference type="AlphaFoldDB" id="A0A1L9PFC6"/>
<keyword evidence="3" id="KW-1185">Reference proteome</keyword>